<dbReference type="AlphaFoldDB" id="A0A0A9DAR7"/>
<reference evidence="2" key="2">
    <citation type="journal article" date="2015" name="Data Brief">
        <title>Shoot transcriptome of the giant reed, Arundo donax.</title>
        <authorList>
            <person name="Barrero R.A."/>
            <person name="Guerrero F.D."/>
            <person name="Moolhuijzen P."/>
            <person name="Goolsby J.A."/>
            <person name="Tidwell J."/>
            <person name="Bellgard S.E."/>
            <person name="Bellgard M.I."/>
        </authorList>
    </citation>
    <scope>NUCLEOTIDE SEQUENCE</scope>
    <source>
        <tissue evidence="2">Shoot tissue taken approximately 20 cm above the soil surface</tissue>
    </source>
</reference>
<reference evidence="2" key="1">
    <citation type="submission" date="2014-09" db="EMBL/GenBank/DDBJ databases">
        <authorList>
            <person name="Magalhaes I.L.F."/>
            <person name="Oliveira U."/>
            <person name="Santos F.R."/>
            <person name="Vidigal T.H.D.A."/>
            <person name="Brescovit A.D."/>
            <person name="Santos A.J."/>
        </authorList>
    </citation>
    <scope>NUCLEOTIDE SEQUENCE</scope>
    <source>
        <tissue evidence="2">Shoot tissue taken approximately 20 cm above the soil surface</tissue>
    </source>
</reference>
<organism evidence="2">
    <name type="scientific">Arundo donax</name>
    <name type="common">Giant reed</name>
    <name type="synonym">Donax arundinaceus</name>
    <dbReference type="NCBI Taxonomy" id="35708"/>
    <lineage>
        <taxon>Eukaryota</taxon>
        <taxon>Viridiplantae</taxon>
        <taxon>Streptophyta</taxon>
        <taxon>Embryophyta</taxon>
        <taxon>Tracheophyta</taxon>
        <taxon>Spermatophyta</taxon>
        <taxon>Magnoliopsida</taxon>
        <taxon>Liliopsida</taxon>
        <taxon>Poales</taxon>
        <taxon>Poaceae</taxon>
        <taxon>PACMAD clade</taxon>
        <taxon>Arundinoideae</taxon>
        <taxon>Arundineae</taxon>
        <taxon>Arundo</taxon>
    </lineage>
</organism>
<proteinExistence type="predicted"/>
<evidence type="ECO:0000313" key="2">
    <source>
        <dbReference type="EMBL" id="JAD83788.1"/>
    </source>
</evidence>
<evidence type="ECO:0000259" key="1">
    <source>
        <dbReference type="Pfam" id="PF03478"/>
    </source>
</evidence>
<sequence>MKADGFQVFKWQTGEGKTGKWARITCLGGYTLFLTHSCFAGCLGPDHRGIRGDCIYFTQETCCQIPRKSSSIKFRGTGLGLSEHVLMHSCEFGAADFLSRGIRS</sequence>
<name>A0A0A9DAR7_ARUDO</name>
<dbReference type="Pfam" id="PF03478">
    <property type="entry name" value="Beta-prop_KIB1-4"/>
    <property type="match status" value="1"/>
</dbReference>
<protein>
    <recommendedName>
        <fullName evidence="1">KIB1-4 beta-propeller domain-containing protein</fullName>
    </recommendedName>
</protein>
<dbReference type="EMBL" id="GBRH01214107">
    <property type="protein sequence ID" value="JAD83788.1"/>
    <property type="molecule type" value="Transcribed_RNA"/>
</dbReference>
<accession>A0A0A9DAR7</accession>
<feature type="domain" description="KIB1-4 beta-propeller" evidence="1">
    <location>
        <begin position="3"/>
        <end position="66"/>
    </location>
</feature>
<dbReference type="InterPro" id="IPR005174">
    <property type="entry name" value="KIB1-4_b-propeller"/>
</dbReference>